<accession>V5H890</accession>
<evidence type="ECO:0000256" key="1">
    <source>
        <dbReference type="SAM" id="SignalP"/>
    </source>
</evidence>
<feature type="chain" id="PRO_5004737779" evidence="1">
    <location>
        <begin position="24"/>
        <end position="130"/>
    </location>
</feature>
<dbReference type="AlphaFoldDB" id="V5H890"/>
<sequence>MTTLSAALALTIVVTALVADVGAQYDGSGYPAGDDDDDYPCDDDDYPCDLQEQTYLGGDPPLPKGIGEICGAYSECQDHLCCLQSYDGRTTCQPKSEPGHWCSDEQVKGGVHINLCPCLQGTCKENICSL</sequence>
<dbReference type="GO" id="GO:0008047">
    <property type="term" value="F:enzyme activator activity"/>
    <property type="evidence" value="ECO:0007669"/>
    <property type="project" value="InterPro"/>
</dbReference>
<dbReference type="GO" id="GO:0007586">
    <property type="term" value="P:digestion"/>
    <property type="evidence" value="ECO:0007669"/>
    <property type="project" value="InterPro"/>
</dbReference>
<protein>
    <submittedName>
        <fullName evidence="2">Putative tick ixodegrin</fullName>
    </submittedName>
</protein>
<dbReference type="PANTHER" id="PTHR10041:SF5">
    <property type="entry name" value="LEUCINE-RICH COLIPASE-LIKE PROTEIN 1"/>
    <property type="match status" value="1"/>
</dbReference>
<keyword evidence="1" id="KW-0732">Signal</keyword>
<organism evidence="2">
    <name type="scientific">Ixodes ricinus</name>
    <name type="common">Common tick</name>
    <name type="synonym">Acarus ricinus</name>
    <dbReference type="NCBI Taxonomy" id="34613"/>
    <lineage>
        <taxon>Eukaryota</taxon>
        <taxon>Metazoa</taxon>
        <taxon>Ecdysozoa</taxon>
        <taxon>Arthropoda</taxon>
        <taxon>Chelicerata</taxon>
        <taxon>Arachnida</taxon>
        <taxon>Acari</taxon>
        <taxon>Parasitiformes</taxon>
        <taxon>Ixodida</taxon>
        <taxon>Ixodoidea</taxon>
        <taxon>Ixodidae</taxon>
        <taxon>Ixodinae</taxon>
        <taxon>Ixodes</taxon>
    </lineage>
</organism>
<name>V5H890_IXORI</name>
<evidence type="ECO:0000313" key="2">
    <source>
        <dbReference type="EMBL" id="JAB69063.1"/>
    </source>
</evidence>
<dbReference type="Gene3D" id="2.10.80.10">
    <property type="entry name" value="Lipase, subunit A"/>
    <property type="match status" value="1"/>
</dbReference>
<reference evidence="2" key="1">
    <citation type="journal article" date="2015" name="Sci. Rep.">
        <title>Tissue- and time-dependent transcription in Ixodes ricinus salivary glands and midguts when blood feeding on the vertebrate host.</title>
        <authorList>
            <person name="Kotsyfakis M."/>
            <person name="Schwarz A."/>
            <person name="Erhart J."/>
            <person name="Ribeiro J.M."/>
        </authorList>
    </citation>
    <scope>NUCLEOTIDE SEQUENCE</scope>
    <source>
        <tissue evidence="2">Salivary gland and midgut</tissue>
    </source>
</reference>
<proteinExistence type="evidence at transcript level"/>
<dbReference type="EMBL" id="GANP01015405">
    <property type="protein sequence ID" value="JAB69063.1"/>
    <property type="molecule type" value="mRNA"/>
</dbReference>
<dbReference type="GO" id="GO:0016042">
    <property type="term" value="P:lipid catabolic process"/>
    <property type="evidence" value="ECO:0007669"/>
    <property type="project" value="InterPro"/>
</dbReference>
<feature type="signal peptide" evidence="1">
    <location>
        <begin position="1"/>
        <end position="23"/>
    </location>
</feature>
<dbReference type="InterPro" id="IPR001981">
    <property type="entry name" value="Colipase"/>
</dbReference>
<dbReference type="GO" id="GO:0005576">
    <property type="term" value="C:extracellular region"/>
    <property type="evidence" value="ECO:0007669"/>
    <property type="project" value="InterPro"/>
</dbReference>
<dbReference type="PANTHER" id="PTHR10041">
    <property type="entry name" value="COLIPASE"/>
    <property type="match status" value="1"/>
</dbReference>